<dbReference type="Proteomes" id="UP000319619">
    <property type="component" value="Unassembled WGS sequence"/>
</dbReference>
<accession>A0A532URT4</accession>
<reference evidence="2 3" key="1">
    <citation type="submission" date="2017-06" db="EMBL/GenBank/DDBJ databases">
        <title>Novel microbial phyla capable of carbon fixation and sulfur reduction in deep-sea sediments.</title>
        <authorList>
            <person name="Huang J."/>
            <person name="Baker B."/>
            <person name="Wang Y."/>
        </authorList>
    </citation>
    <scope>NUCLEOTIDE SEQUENCE [LARGE SCALE GENOMIC DNA]</scope>
    <source>
        <strain evidence="2">B3_LCP</strain>
    </source>
</reference>
<comment type="caution">
    <text evidence="2">The sequence shown here is derived from an EMBL/GenBank/DDBJ whole genome shotgun (WGS) entry which is preliminary data.</text>
</comment>
<sequence>MLKRNNITFALLLLLFIIYASCYISKTSFAIEDEHYFSLFDDAMVSMTYAKNLAAGHGLVWYPGSERVEGYTNPLWVIYMALFHLLPVGLTKVSLFIQISGALFLLINLFFVKSIADYISDNSTFVSMGTVALTAFYYSLNTWSLQGMEVSILTLITTATVWMVMRNAGQKAVPVRLFMLLGIATLIRMDMIVLFLAILGYLVIFQKERRWQNFLWGISILVFFMALQTLLRWWYYGDILPNTYYLKLTGYPLFHRITRGLYAVGGLIHRMDVIFFLLPFAVILFRRDRYVFLLLWVFLTQLGYSIYVGGDAWEHIGITNRYVASVMPLLFILLAYSLQEIRRGAMAKCRQSSGWIRAAMILVLIFALFRINLVHSSAMELLLINPPLYVSDNKQMVEKALLVKDITEPQAKTAITWAGAFPYFSNRPVVDLLGKNDRKIAHLPMRSDPNKSPQTAFYPGHMKWDYEYSIGELKPDIVLQTWSLEGKPEAEPYLSTDYEKVKIWGHILHLLKSSPYIRWDKINRLSGK</sequence>
<dbReference type="EMBL" id="NJBN01000012">
    <property type="protein sequence ID" value="TKJ37582.1"/>
    <property type="molecule type" value="Genomic_DNA"/>
</dbReference>
<organism evidence="2 3">
    <name type="scientific">candidate division LCP-89 bacterium B3_LCP</name>
    <dbReference type="NCBI Taxonomy" id="2012998"/>
    <lineage>
        <taxon>Bacteria</taxon>
        <taxon>Pseudomonadati</taxon>
        <taxon>Bacteria division LCP-89</taxon>
    </lineage>
</organism>
<protein>
    <recommendedName>
        <fullName evidence="4">Glycosyltransferase RgtA/B/C/D-like domain-containing protein</fullName>
    </recommendedName>
</protein>
<keyword evidence="1" id="KW-1133">Transmembrane helix</keyword>
<feature type="transmembrane region" description="Helical" evidence="1">
    <location>
        <begin position="177"/>
        <end position="202"/>
    </location>
</feature>
<feature type="transmembrane region" description="Helical" evidence="1">
    <location>
        <begin position="95"/>
        <end position="116"/>
    </location>
</feature>
<evidence type="ECO:0008006" key="4">
    <source>
        <dbReference type="Google" id="ProtNLM"/>
    </source>
</evidence>
<evidence type="ECO:0000313" key="2">
    <source>
        <dbReference type="EMBL" id="TKJ37582.1"/>
    </source>
</evidence>
<feature type="transmembrane region" description="Helical" evidence="1">
    <location>
        <begin position="359"/>
        <end position="384"/>
    </location>
</feature>
<name>A0A532URT4_UNCL8</name>
<feature type="transmembrane region" description="Helical" evidence="1">
    <location>
        <begin position="290"/>
        <end position="310"/>
    </location>
</feature>
<evidence type="ECO:0000256" key="1">
    <source>
        <dbReference type="SAM" id="Phobius"/>
    </source>
</evidence>
<feature type="transmembrane region" description="Helical" evidence="1">
    <location>
        <begin position="147"/>
        <end position="165"/>
    </location>
</feature>
<feature type="transmembrane region" description="Helical" evidence="1">
    <location>
        <begin position="261"/>
        <end position="283"/>
    </location>
</feature>
<proteinExistence type="predicted"/>
<gene>
    <name evidence="2" type="ORF">CEE37_13795</name>
</gene>
<dbReference type="AlphaFoldDB" id="A0A532URT4"/>
<feature type="transmembrane region" description="Helical" evidence="1">
    <location>
        <begin position="322"/>
        <end position="338"/>
    </location>
</feature>
<evidence type="ECO:0000313" key="3">
    <source>
        <dbReference type="Proteomes" id="UP000319619"/>
    </source>
</evidence>
<keyword evidence="1" id="KW-0472">Membrane</keyword>
<feature type="transmembrane region" description="Helical" evidence="1">
    <location>
        <begin position="214"/>
        <end position="235"/>
    </location>
</feature>
<keyword evidence="1" id="KW-0812">Transmembrane</keyword>